<dbReference type="SUPFAM" id="SSF158472">
    <property type="entry name" value="HAMP domain-like"/>
    <property type="match status" value="1"/>
</dbReference>
<comment type="subcellular location">
    <subcellularLocation>
        <location evidence="2">Cell membrane</location>
        <topology evidence="2">Multi-pass membrane protein</topology>
    </subcellularLocation>
</comment>
<dbReference type="FunFam" id="1.10.287.130:FF:000001">
    <property type="entry name" value="Two-component sensor histidine kinase"/>
    <property type="match status" value="1"/>
</dbReference>
<dbReference type="GO" id="GO:0005886">
    <property type="term" value="C:plasma membrane"/>
    <property type="evidence" value="ECO:0007669"/>
    <property type="project" value="UniProtKB-SubCell"/>
</dbReference>
<sequence length="506" mass="57249">MRVSIKLKFSVFLAALLILTVVVLSSLVLRGIELNQQSQVESILAQQTRLVNLNVRQAYYTEAVRQEPGMFLQQNGRRLVQALSNSTGLPIALYDMSGKQVGASFPQNESELVQETLNYALQNKIAYHEQGETLLYAAPLDGPEGQIGAVWIQYPVQSYHDFYARIRQLFLWAGIVVVALSFILGYLFYNRFAAAITRLKKSAASIQEGNYITESPVKRKDELGELGQGIYYMSTSIQQNIAAMHTEQQKLQLAIEKLQALEQQQKQYIGNISHEFKTPLTSIKAYVELLNMYKDDPQLLDDAISNIGKETERLYEMVEKVLHLSALEKYDFENLAEDVEIRALLEDACGRMRGKVEKFALKMELHLEPAIIHSDRESLMHIFINLLDNAIKYNIPGGTIRVENERRMQGQPRVMIRIHNSGTPIPDEAREKIFEPFYTVNKDRARKTGGTGLGLSLVKQFVEKQDGTITLLPGDEQNQEGVTFQLVFPLVDTDIDTSLQVGNKSE</sequence>
<dbReference type="AlphaFoldDB" id="A0AAU8NBI2"/>
<evidence type="ECO:0000256" key="11">
    <source>
        <dbReference type="ARBA" id="ARBA00022989"/>
    </source>
</evidence>
<dbReference type="SMART" id="SM00387">
    <property type="entry name" value="HATPase_c"/>
    <property type="match status" value="1"/>
</dbReference>
<keyword evidence="12" id="KW-0902">Two-component regulatory system</keyword>
<dbReference type="RefSeq" id="WP_366292561.1">
    <property type="nucleotide sequence ID" value="NZ_CP159992.1"/>
</dbReference>
<protein>
    <recommendedName>
        <fullName evidence="3">histidine kinase</fullName>
        <ecNumber evidence="3">2.7.13.3</ecNumber>
    </recommendedName>
</protein>
<evidence type="ECO:0000259" key="17">
    <source>
        <dbReference type="PROSITE" id="PS50885"/>
    </source>
</evidence>
<feature type="transmembrane region" description="Helical" evidence="15">
    <location>
        <begin position="169"/>
        <end position="189"/>
    </location>
</feature>
<keyword evidence="9 18" id="KW-0418">Kinase</keyword>
<dbReference type="SUPFAM" id="SSF55874">
    <property type="entry name" value="ATPase domain of HSP90 chaperone/DNA topoisomerase II/histidine kinase"/>
    <property type="match status" value="1"/>
</dbReference>
<dbReference type="InterPro" id="IPR050398">
    <property type="entry name" value="HssS/ArlS-like"/>
</dbReference>
<evidence type="ECO:0000256" key="2">
    <source>
        <dbReference type="ARBA" id="ARBA00004651"/>
    </source>
</evidence>
<gene>
    <name evidence="18" type="ORF">ABXS70_27810</name>
</gene>
<dbReference type="EMBL" id="CP159992">
    <property type="protein sequence ID" value="XCP94857.1"/>
    <property type="molecule type" value="Genomic_DNA"/>
</dbReference>
<dbReference type="InterPro" id="IPR036097">
    <property type="entry name" value="HisK_dim/P_sf"/>
</dbReference>
<reference evidence="18" key="1">
    <citation type="submission" date="2024-05" db="EMBL/GenBank/DDBJ databases">
        <title>Draft genome assemblies of 36 bacteria isolated from hibernating arctic ground squirrels.</title>
        <authorList>
            <person name="McKee H."/>
            <person name="Mullen L."/>
            <person name="Drown D.M."/>
            <person name="Duddleston K.N."/>
        </authorList>
    </citation>
    <scope>NUCLEOTIDE SEQUENCE</scope>
    <source>
        <strain evidence="18">AN1007</strain>
    </source>
</reference>
<keyword evidence="4" id="KW-1003">Cell membrane</keyword>
<dbReference type="InterPro" id="IPR004358">
    <property type="entry name" value="Sig_transdc_His_kin-like_C"/>
</dbReference>
<dbReference type="EC" id="2.7.13.3" evidence="3"/>
<dbReference type="Gene3D" id="1.10.287.130">
    <property type="match status" value="1"/>
</dbReference>
<dbReference type="GO" id="GO:0000155">
    <property type="term" value="F:phosphorelay sensor kinase activity"/>
    <property type="evidence" value="ECO:0007669"/>
    <property type="project" value="InterPro"/>
</dbReference>
<dbReference type="PROSITE" id="PS50885">
    <property type="entry name" value="HAMP"/>
    <property type="match status" value="1"/>
</dbReference>
<dbReference type="SUPFAM" id="SSF47384">
    <property type="entry name" value="Homodimeric domain of signal transducing histidine kinase"/>
    <property type="match status" value="1"/>
</dbReference>
<dbReference type="Gene3D" id="3.30.565.10">
    <property type="entry name" value="Histidine kinase-like ATPase, C-terminal domain"/>
    <property type="match status" value="1"/>
</dbReference>
<evidence type="ECO:0000259" key="16">
    <source>
        <dbReference type="PROSITE" id="PS50109"/>
    </source>
</evidence>
<keyword evidence="13 15" id="KW-0472">Membrane</keyword>
<dbReference type="Gene3D" id="6.10.340.10">
    <property type="match status" value="1"/>
</dbReference>
<evidence type="ECO:0000256" key="1">
    <source>
        <dbReference type="ARBA" id="ARBA00000085"/>
    </source>
</evidence>
<feature type="domain" description="HAMP" evidence="17">
    <location>
        <begin position="190"/>
        <end position="242"/>
    </location>
</feature>
<dbReference type="PANTHER" id="PTHR45528">
    <property type="entry name" value="SENSOR HISTIDINE KINASE CPXA"/>
    <property type="match status" value="1"/>
</dbReference>
<dbReference type="Pfam" id="PF00512">
    <property type="entry name" value="HisKA"/>
    <property type="match status" value="1"/>
</dbReference>
<dbReference type="InterPro" id="IPR003660">
    <property type="entry name" value="HAMP_dom"/>
</dbReference>
<dbReference type="InterPro" id="IPR036890">
    <property type="entry name" value="HATPase_C_sf"/>
</dbReference>
<dbReference type="SMART" id="SM00304">
    <property type="entry name" value="HAMP"/>
    <property type="match status" value="1"/>
</dbReference>
<evidence type="ECO:0000256" key="10">
    <source>
        <dbReference type="ARBA" id="ARBA00022840"/>
    </source>
</evidence>
<feature type="domain" description="Histidine kinase" evidence="16">
    <location>
        <begin position="271"/>
        <end position="492"/>
    </location>
</feature>
<evidence type="ECO:0000256" key="13">
    <source>
        <dbReference type="ARBA" id="ARBA00023136"/>
    </source>
</evidence>
<dbReference type="PROSITE" id="PS50109">
    <property type="entry name" value="HIS_KIN"/>
    <property type="match status" value="1"/>
</dbReference>
<dbReference type="SMART" id="SM00388">
    <property type="entry name" value="HisKA"/>
    <property type="match status" value="1"/>
</dbReference>
<evidence type="ECO:0000256" key="9">
    <source>
        <dbReference type="ARBA" id="ARBA00022777"/>
    </source>
</evidence>
<dbReference type="GO" id="GO:0005524">
    <property type="term" value="F:ATP binding"/>
    <property type="evidence" value="ECO:0007669"/>
    <property type="project" value="UniProtKB-KW"/>
</dbReference>
<feature type="coiled-coil region" evidence="14">
    <location>
        <begin position="244"/>
        <end position="271"/>
    </location>
</feature>
<evidence type="ECO:0000256" key="5">
    <source>
        <dbReference type="ARBA" id="ARBA00022553"/>
    </source>
</evidence>
<organism evidence="18">
    <name type="scientific">Paenibacillus sp. AN1007</name>
    <dbReference type="NCBI Taxonomy" id="3151385"/>
    <lineage>
        <taxon>Bacteria</taxon>
        <taxon>Bacillati</taxon>
        <taxon>Bacillota</taxon>
        <taxon>Bacilli</taxon>
        <taxon>Bacillales</taxon>
        <taxon>Paenibacillaceae</taxon>
        <taxon>Paenibacillus</taxon>
    </lineage>
</organism>
<dbReference type="Pfam" id="PF00672">
    <property type="entry name" value="HAMP"/>
    <property type="match status" value="1"/>
</dbReference>
<dbReference type="PRINTS" id="PR00344">
    <property type="entry name" value="BCTRLSENSOR"/>
</dbReference>
<evidence type="ECO:0000256" key="12">
    <source>
        <dbReference type="ARBA" id="ARBA00023012"/>
    </source>
</evidence>
<evidence type="ECO:0000256" key="8">
    <source>
        <dbReference type="ARBA" id="ARBA00022741"/>
    </source>
</evidence>
<name>A0AAU8NBI2_9BACL</name>
<keyword evidence="5" id="KW-0597">Phosphoprotein</keyword>
<evidence type="ECO:0000256" key="6">
    <source>
        <dbReference type="ARBA" id="ARBA00022679"/>
    </source>
</evidence>
<accession>A0AAU8NBI2</accession>
<keyword evidence="11 15" id="KW-1133">Transmembrane helix</keyword>
<dbReference type="InterPro" id="IPR003594">
    <property type="entry name" value="HATPase_dom"/>
</dbReference>
<keyword evidence="6" id="KW-0808">Transferase</keyword>
<evidence type="ECO:0000256" key="14">
    <source>
        <dbReference type="SAM" id="Coils"/>
    </source>
</evidence>
<keyword evidence="7 15" id="KW-0812">Transmembrane</keyword>
<keyword evidence="14" id="KW-0175">Coiled coil</keyword>
<dbReference type="CDD" id="cd00082">
    <property type="entry name" value="HisKA"/>
    <property type="match status" value="1"/>
</dbReference>
<evidence type="ECO:0000256" key="7">
    <source>
        <dbReference type="ARBA" id="ARBA00022692"/>
    </source>
</evidence>
<keyword evidence="10" id="KW-0067">ATP-binding</keyword>
<comment type="catalytic activity">
    <reaction evidence="1">
        <text>ATP + protein L-histidine = ADP + protein N-phospho-L-histidine.</text>
        <dbReference type="EC" id="2.7.13.3"/>
    </reaction>
</comment>
<dbReference type="PANTHER" id="PTHR45528:SF1">
    <property type="entry name" value="SENSOR HISTIDINE KINASE CPXA"/>
    <property type="match status" value="1"/>
</dbReference>
<proteinExistence type="predicted"/>
<dbReference type="Pfam" id="PF02518">
    <property type="entry name" value="HATPase_c"/>
    <property type="match status" value="1"/>
</dbReference>
<keyword evidence="8" id="KW-0547">Nucleotide-binding</keyword>
<dbReference type="InterPro" id="IPR005467">
    <property type="entry name" value="His_kinase_dom"/>
</dbReference>
<evidence type="ECO:0000256" key="15">
    <source>
        <dbReference type="SAM" id="Phobius"/>
    </source>
</evidence>
<dbReference type="CDD" id="cd06225">
    <property type="entry name" value="HAMP"/>
    <property type="match status" value="1"/>
</dbReference>
<evidence type="ECO:0000256" key="3">
    <source>
        <dbReference type="ARBA" id="ARBA00012438"/>
    </source>
</evidence>
<dbReference type="CDD" id="cd00075">
    <property type="entry name" value="HATPase"/>
    <property type="match status" value="1"/>
</dbReference>
<dbReference type="InterPro" id="IPR003661">
    <property type="entry name" value="HisK_dim/P_dom"/>
</dbReference>
<evidence type="ECO:0000313" key="18">
    <source>
        <dbReference type="EMBL" id="XCP94857.1"/>
    </source>
</evidence>
<evidence type="ECO:0000256" key="4">
    <source>
        <dbReference type="ARBA" id="ARBA00022475"/>
    </source>
</evidence>